<comment type="caution">
    <text evidence="5">The sequence shown here is derived from an EMBL/GenBank/DDBJ whole genome shotgun (WGS) entry which is preliminary data.</text>
</comment>
<dbReference type="CDD" id="cd06267">
    <property type="entry name" value="PBP1_LacI_sugar_binding-like"/>
    <property type="match status" value="1"/>
</dbReference>
<dbReference type="SUPFAM" id="SSF53822">
    <property type="entry name" value="Periplasmic binding protein-like I"/>
    <property type="match status" value="1"/>
</dbReference>
<evidence type="ECO:0000256" key="2">
    <source>
        <dbReference type="ARBA" id="ARBA00023125"/>
    </source>
</evidence>
<keyword evidence="2" id="KW-0238">DNA-binding</keyword>
<protein>
    <recommendedName>
        <fullName evidence="4">HTH lacI-type domain-containing protein</fullName>
    </recommendedName>
</protein>
<dbReference type="SMART" id="SM00354">
    <property type="entry name" value="HTH_LACI"/>
    <property type="match status" value="1"/>
</dbReference>
<dbReference type="PATRIC" id="fig|742737.3.peg.620"/>
<evidence type="ECO:0000313" key="5">
    <source>
        <dbReference type="EMBL" id="EHI61438.1"/>
    </source>
</evidence>
<evidence type="ECO:0000259" key="4">
    <source>
        <dbReference type="PROSITE" id="PS50932"/>
    </source>
</evidence>
<dbReference type="Gene3D" id="3.40.50.2300">
    <property type="match status" value="2"/>
</dbReference>
<name>G5IAU3_9FIRM</name>
<dbReference type="CDD" id="cd01392">
    <property type="entry name" value="HTH_LacI"/>
    <property type="match status" value="1"/>
</dbReference>
<sequence length="350" mass="39204">MQEKKKKATIKDVAARANTSITTVSRVLSGSDYPVKEELKTAIIDAAEALNYKPNLFGQLLRGGRNRQIGVVVPSITNPFYSQLIAAVQKECMDNDYVPILYSSHNQVQTERSCINMLIQAQVAGVLLSLIHWDESINSALDEAGIPYVLFDQPHDDYDGAAIDFDFYSSGRLAAEYLIENGHRELAFASGPMDRPSRKKLFEGFQDALTDHHMELKEDNIFVSTASKKSGASAMKDYQRGQELGSMVLERKRIPDALFTVNDMMAIGIMKQLETHQIHIPRDMSILGFDNVEFGEMIVPALTTISQSAYRTGELAAKLLMECLDGVHTWKKRVMLEPVLVERESIRKTQ</sequence>
<dbReference type="InterPro" id="IPR028082">
    <property type="entry name" value="Peripla_BP_I"/>
</dbReference>
<dbReference type="GO" id="GO:0000976">
    <property type="term" value="F:transcription cis-regulatory region binding"/>
    <property type="evidence" value="ECO:0007669"/>
    <property type="project" value="TreeGrafter"/>
</dbReference>
<evidence type="ECO:0000256" key="3">
    <source>
        <dbReference type="ARBA" id="ARBA00023163"/>
    </source>
</evidence>
<feature type="domain" description="HTH lacI-type" evidence="4">
    <location>
        <begin position="8"/>
        <end position="63"/>
    </location>
</feature>
<proteinExistence type="predicted"/>
<dbReference type="PROSITE" id="PS50932">
    <property type="entry name" value="HTH_LACI_2"/>
    <property type="match status" value="1"/>
</dbReference>
<organism evidence="5 6">
    <name type="scientific">Hungatella hathewayi WAL-18680</name>
    <dbReference type="NCBI Taxonomy" id="742737"/>
    <lineage>
        <taxon>Bacteria</taxon>
        <taxon>Bacillati</taxon>
        <taxon>Bacillota</taxon>
        <taxon>Clostridia</taxon>
        <taxon>Lachnospirales</taxon>
        <taxon>Lachnospiraceae</taxon>
        <taxon>Hungatella</taxon>
    </lineage>
</organism>
<gene>
    <name evidence="5" type="ORF">HMPREF9473_00620</name>
</gene>
<dbReference type="PANTHER" id="PTHR30146">
    <property type="entry name" value="LACI-RELATED TRANSCRIPTIONAL REPRESSOR"/>
    <property type="match status" value="1"/>
</dbReference>
<dbReference type="InterPro" id="IPR000843">
    <property type="entry name" value="HTH_LacI"/>
</dbReference>
<keyword evidence="6" id="KW-1185">Reference proteome</keyword>
<dbReference type="Proteomes" id="UP000005384">
    <property type="component" value="Unassembled WGS sequence"/>
</dbReference>
<dbReference type="Pfam" id="PF13377">
    <property type="entry name" value="Peripla_BP_3"/>
    <property type="match status" value="1"/>
</dbReference>
<keyword evidence="1" id="KW-0805">Transcription regulation</keyword>
<dbReference type="PANTHER" id="PTHR30146:SF109">
    <property type="entry name" value="HTH-TYPE TRANSCRIPTIONAL REGULATOR GALS"/>
    <property type="match status" value="1"/>
</dbReference>
<dbReference type="EMBL" id="ADLN01000003">
    <property type="protein sequence ID" value="EHI61438.1"/>
    <property type="molecule type" value="Genomic_DNA"/>
</dbReference>
<dbReference type="Pfam" id="PF00356">
    <property type="entry name" value="LacI"/>
    <property type="match status" value="1"/>
</dbReference>
<keyword evidence="3" id="KW-0804">Transcription</keyword>
<dbReference type="RefSeq" id="WP_006778604.1">
    <property type="nucleotide sequence ID" value="NZ_CP040506.1"/>
</dbReference>
<dbReference type="OrthoDB" id="369222at2"/>
<dbReference type="InterPro" id="IPR046335">
    <property type="entry name" value="LacI/GalR-like_sensor"/>
</dbReference>
<reference evidence="5 6" key="1">
    <citation type="submission" date="2011-08" db="EMBL/GenBank/DDBJ databases">
        <title>The Genome Sequence of Clostridium hathewayi WAL-18680.</title>
        <authorList>
            <consortium name="The Broad Institute Genome Sequencing Platform"/>
            <person name="Earl A."/>
            <person name="Ward D."/>
            <person name="Feldgarden M."/>
            <person name="Gevers D."/>
            <person name="Finegold S.M."/>
            <person name="Summanen P.H."/>
            <person name="Molitoris D.R."/>
            <person name="Song M."/>
            <person name="Daigneault M."/>
            <person name="Allen-Vercoe E."/>
            <person name="Young S.K."/>
            <person name="Zeng Q."/>
            <person name="Gargeya S."/>
            <person name="Fitzgerald M."/>
            <person name="Haas B."/>
            <person name="Abouelleil A."/>
            <person name="Alvarado L."/>
            <person name="Arachchi H.M."/>
            <person name="Berlin A."/>
            <person name="Brown A."/>
            <person name="Chapman S.B."/>
            <person name="Chen Z."/>
            <person name="Dunbar C."/>
            <person name="Freedman E."/>
            <person name="Gearin G."/>
            <person name="Gellesch M."/>
            <person name="Goldberg J."/>
            <person name="Griggs A."/>
            <person name="Gujja S."/>
            <person name="Heiman D."/>
            <person name="Howarth C."/>
            <person name="Larson L."/>
            <person name="Lui A."/>
            <person name="MacDonald P.J.P."/>
            <person name="Montmayeur A."/>
            <person name="Murphy C."/>
            <person name="Neiman D."/>
            <person name="Pearson M."/>
            <person name="Priest M."/>
            <person name="Roberts A."/>
            <person name="Saif S."/>
            <person name="Shea T."/>
            <person name="Shenoy N."/>
            <person name="Sisk P."/>
            <person name="Stolte C."/>
            <person name="Sykes S."/>
            <person name="Wortman J."/>
            <person name="Nusbaum C."/>
            <person name="Birren B."/>
        </authorList>
    </citation>
    <scope>NUCLEOTIDE SEQUENCE [LARGE SCALE GENOMIC DNA]</scope>
    <source>
        <strain evidence="5 6">WAL-18680</strain>
    </source>
</reference>
<evidence type="ECO:0000256" key="1">
    <source>
        <dbReference type="ARBA" id="ARBA00023015"/>
    </source>
</evidence>
<dbReference type="SUPFAM" id="SSF47413">
    <property type="entry name" value="lambda repressor-like DNA-binding domains"/>
    <property type="match status" value="1"/>
</dbReference>
<dbReference type="GO" id="GO:0003700">
    <property type="term" value="F:DNA-binding transcription factor activity"/>
    <property type="evidence" value="ECO:0007669"/>
    <property type="project" value="TreeGrafter"/>
</dbReference>
<evidence type="ECO:0000313" key="6">
    <source>
        <dbReference type="Proteomes" id="UP000005384"/>
    </source>
</evidence>
<dbReference type="Gene3D" id="1.10.260.40">
    <property type="entry name" value="lambda repressor-like DNA-binding domains"/>
    <property type="match status" value="1"/>
</dbReference>
<dbReference type="HOGENOM" id="CLU_037628_6_2_9"/>
<accession>G5IAU3</accession>
<dbReference type="AlphaFoldDB" id="G5IAU3"/>
<dbReference type="InterPro" id="IPR010982">
    <property type="entry name" value="Lambda_DNA-bd_dom_sf"/>
</dbReference>